<organism evidence="2">
    <name type="scientific">marine metagenome</name>
    <dbReference type="NCBI Taxonomy" id="408172"/>
    <lineage>
        <taxon>unclassified sequences</taxon>
        <taxon>metagenomes</taxon>
        <taxon>ecological metagenomes</taxon>
    </lineage>
</organism>
<dbReference type="CDD" id="cd05403">
    <property type="entry name" value="NT_KNTase_like"/>
    <property type="match status" value="1"/>
</dbReference>
<reference evidence="2" key="1">
    <citation type="submission" date="2018-05" db="EMBL/GenBank/DDBJ databases">
        <authorList>
            <person name="Lanie J.A."/>
            <person name="Ng W.-L."/>
            <person name="Kazmierczak K.M."/>
            <person name="Andrzejewski T.M."/>
            <person name="Davidsen T.M."/>
            <person name="Wayne K.J."/>
            <person name="Tettelin H."/>
            <person name="Glass J.I."/>
            <person name="Rusch D."/>
            <person name="Podicherti R."/>
            <person name="Tsui H.-C.T."/>
            <person name="Winkler M.E."/>
        </authorList>
    </citation>
    <scope>NUCLEOTIDE SEQUENCE</scope>
</reference>
<dbReference type="SUPFAM" id="SSF81301">
    <property type="entry name" value="Nucleotidyltransferase"/>
    <property type="match status" value="1"/>
</dbReference>
<dbReference type="CDD" id="cd00093">
    <property type="entry name" value="HTH_XRE"/>
    <property type="match status" value="1"/>
</dbReference>
<dbReference type="GO" id="GO:0003677">
    <property type="term" value="F:DNA binding"/>
    <property type="evidence" value="ECO:0007669"/>
    <property type="project" value="InterPro"/>
</dbReference>
<feature type="domain" description="HTH cro/C1-type" evidence="1">
    <location>
        <begin position="28"/>
        <end position="68"/>
    </location>
</feature>
<sequence length="192" mass="20981">MRPAEQLTIDTARLRKAIQDRGYSSAMEFAEAVGVHRNTLGNYLSGRTALPSGLARILTALDLDPADVLSLPIRRRQVPGLTVTDLVDGLAEIAPRGAFVLFGSRARGTAKPYSDYDIGFFATDSIGFAVFSRMLDRVADWSETSLVTVQLVDLSRADPEFLAGIVDDAVFIGGSYAVWCELLRKRGVHLYE</sequence>
<accession>A0A382Q1F7</accession>
<name>A0A382Q1F7_9ZZZZ</name>
<evidence type="ECO:0000313" key="2">
    <source>
        <dbReference type="EMBL" id="SVC79379.1"/>
    </source>
</evidence>
<dbReference type="InterPro" id="IPR001387">
    <property type="entry name" value="Cro/C1-type_HTH"/>
</dbReference>
<dbReference type="Gene3D" id="3.30.460.10">
    <property type="entry name" value="Beta Polymerase, domain 2"/>
    <property type="match status" value="1"/>
</dbReference>
<dbReference type="InterPro" id="IPR010982">
    <property type="entry name" value="Lambda_DNA-bd_dom_sf"/>
</dbReference>
<dbReference type="Pfam" id="PF18765">
    <property type="entry name" value="Polbeta"/>
    <property type="match status" value="1"/>
</dbReference>
<dbReference type="SUPFAM" id="SSF47413">
    <property type="entry name" value="lambda repressor-like DNA-binding domains"/>
    <property type="match status" value="1"/>
</dbReference>
<dbReference type="EMBL" id="UINC01111278">
    <property type="protein sequence ID" value="SVC79379.1"/>
    <property type="molecule type" value="Genomic_DNA"/>
</dbReference>
<dbReference type="InterPro" id="IPR041633">
    <property type="entry name" value="Polbeta"/>
</dbReference>
<dbReference type="SMART" id="SM00530">
    <property type="entry name" value="HTH_XRE"/>
    <property type="match status" value="1"/>
</dbReference>
<dbReference type="AlphaFoldDB" id="A0A382Q1F7"/>
<dbReference type="PROSITE" id="PS50943">
    <property type="entry name" value="HTH_CROC1"/>
    <property type="match status" value="1"/>
</dbReference>
<dbReference type="Gene3D" id="1.10.260.40">
    <property type="entry name" value="lambda repressor-like DNA-binding domains"/>
    <property type="match status" value="1"/>
</dbReference>
<evidence type="ECO:0000259" key="1">
    <source>
        <dbReference type="PROSITE" id="PS50943"/>
    </source>
</evidence>
<protein>
    <recommendedName>
        <fullName evidence="1">HTH cro/C1-type domain-containing protein</fullName>
    </recommendedName>
</protein>
<dbReference type="InterPro" id="IPR043519">
    <property type="entry name" value="NT_sf"/>
</dbReference>
<dbReference type="Pfam" id="PF13443">
    <property type="entry name" value="HTH_26"/>
    <property type="match status" value="1"/>
</dbReference>
<gene>
    <name evidence="2" type="ORF">METZ01_LOCUS332233</name>
</gene>
<proteinExistence type="predicted"/>